<accession>I9NDI1</accession>
<reference evidence="3 4" key="1">
    <citation type="submission" date="2012-02" db="EMBL/GenBank/DDBJ databases">
        <title>Improved High-Quality Draft Sequence of Rhizobium leguminosarum bv. trifolii WSM597.</title>
        <authorList>
            <consortium name="US DOE Joint Genome Institute"/>
            <person name="Lucas S."/>
            <person name="Han J."/>
            <person name="Lapidus A."/>
            <person name="Cheng J.-F."/>
            <person name="Goodwin L."/>
            <person name="Pitluck S."/>
            <person name="Peters L."/>
            <person name="Ovchinnikova G."/>
            <person name="Held B."/>
            <person name="Detter J.C."/>
            <person name="Han C."/>
            <person name="Tapia R."/>
            <person name="Land M."/>
            <person name="Hauser L."/>
            <person name="Kyrpides N."/>
            <person name="Ivanova N."/>
            <person name="Pagani I."/>
            <person name="Brau L."/>
            <person name="Yates R."/>
            <person name="O'Hara G."/>
            <person name="Rui T."/>
            <person name="Howieson J."/>
            <person name="Reeve W."/>
            <person name="Woyke T."/>
        </authorList>
    </citation>
    <scope>NUCLEOTIDE SEQUENCE [LARGE SCALE GENOMIC DNA]</scope>
    <source>
        <strain evidence="3 4">WSM597</strain>
    </source>
</reference>
<dbReference type="InterPro" id="IPR042095">
    <property type="entry name" value="SUMF_sf"/>
</dbReference>
<dbReference type="Proteomes" id="UP000005092">
    <property type="component" value="Unassembled WGS sequence"/>
</dbReference>
<feature type="domain" description="Sulfatase-modifying factor enzyme-like" evidence="2">
    <location>
        <begin position="48"/>
        <end position="282"/>
    </location>
</feature>
<proteinExistence type="predicted"/>
<dbReference type="Gene3D" id="3.90.1580.10">
    <property type="entry name" value="paralog of FGE (formylglycine-generating enzyme)"/>
    <property type="match status" value="1"/>
</dbReference>
<dbReference type="PANTHER" id="PTHR23150:SF19">
    <property type="entry name" value="FORMYLGLYCINE-GENERATING ENZYME"/>
    <property type="match status" value="1"/>
</dbReference>
<dbReference type="SUPFAM" id="SSF56436">
    <property type="entry name" value="C-type lectin-like"/>
    <property type="match status" value="1"/>
</dbReference>
<evidence type="ECO:0000259" key="2">
    <source>
        <dbReference type="Pfam" id="PF03781"/>
    </source>
</evidence>
<sequence length="318" mass="35044">MTRHAGTETVSVISIAIPLALLAMLSGAIAIEAGFVRLDLRASLPSPQTVTISPRTFAYREATEYFKGGLAVDAPKRDVKVETPLEIMKFQTSRAEYRRCVDEGFCALPEYEDLPSRDDLPVTGVSYDDAVRYAAWLSTRTGEDWRLPTDFDLAYAADDRFPDDALGVNADDKNPATRWLADYEREARRAASTDPRPQPKGSFGMSETGLMDFAGNVWEWTSTCNKRIDLDKAVVEEQDPKGCGIMIASGRHRSPMSTFVRNPKGGGCSVGSPPDNLGFRLVHRPTLFQSIKDFGRRATSDILASFTSAQTVRSNDES</sequence>
<evidence type="ECO:0000313" key="4">
    <source>
        <dbReference type="Proteomes" id="UP000005092"/>
    </source>
</evidence>
<dbReference type="AlphaFoldDB" id="I9NDI1"/>
<dbReference type="InterPro" id="IPR051043">
    <property type="entry name" value="Sulfatase_Mod_Factor_Kinase"/>
</dbReference>
<dbReference type="Pfam" id="PF03781">
    <property type="entry name" value="FGE-sulfatase"/>
    <property type="match status" value="1"/>
</dbReference>
<dbReference type="HOGENOM" id="CLU_012431_3_0_5"/>
<dbReference type="InterPro" id="IPR005532">
    <property type="entry name" value="SUMF_dom"/>
</dbReference>
<dbReference type="OrthoDB" id="9768004at2"/>
<organism evidence="3 4">
    <name type="scientific">Rhizobium leguminosarum bv. trifolii WSM597</name>
    <dbReference type="NCBI Taxonomy" id="754764"/>
    <lineage>
        <taxon>Bacteria</taxon>
        <taxon>Pseudomonadati</taxon>
        <taxon>Pseudomonadota</taxon>
        <taxon>Alphaproteobacteria</taxon>
        <taxon>Hyphomicrobiales</taxon>
        <taxon>Rhizobiaceae</taxon>
        <taxon>Rhizobium/Agrobacterium group</taxon>
        <taxon>Rhizobium</taxon>
    </lineage>
</organism>
<evidence type="ECO:0000313" key="3">
    <source>
        <dbReference type="EMBL" id="EJB05959.1"/>
    </source>
</evidence>
<gene>
    <name evidence="3" type="ORF">Rleg9DRAFT_4850</name>
</gene>
<protein>
    <recommendedName>
        <fullName evidence="2">Sulfatase-modifying factor enzyme-like domain-containing protein</fullName>
    </recommendedName>
</protein>
<dbReference type="RefSeq" id="WP_003590831.1">
    <property type="nucleotide sequence ID" value="NZ_JH719381.1"/>
</dbReference>
<dbReference type="InterPro" id="IPR016187">
    <property type="entry name" value="CTDL_fold"/>
</dbReference>
<feature type="region of interest" description="Disordered" evidence="1">
    <location>
        <begin position="186"/>
        <end position="206"/>
    </location>
</feature>
<dbReference type="GO" id="GO:0120147">
    <property type="term" value="F:formylglycine-generating oxidase activity"/>
    <property type="evidence" value="ECO:0007669"/>
    <property type="project" value="TreeGrafter"/>
</dbReference>
<name>I9NDI1_RHILT</name>
<dbReference type="EMBL" id="JH719381">
    <property type="protein sequence ID" value="EJB05959.1"/>
    <property type="molecule type" value="Genomic_DNA"/>
</dbReference>
<evidence type="ECO:0000256" key="1">
    <source>
        <dbReference type="SAM" id="MobiDB-lite"/>
    </source>
</evidence>
<dbReference type="PANTHER" id="PTHR23150">
    <property type="entry name" value="SULFATASE MODIFYING FACTOR 1, 2"/>
    <property type="match status" value="1"/>
</dbReference>